<accession>A0AAD7K8H0</accession>
<sequence>MPSSDLVDVLATSRLSLSDPPSPPLDSPNFGALREAESIRTSAPDVQRALDALGQTTLLPPDLPPHVHKLEAFGEIQATESVLVRVSQASDPNPIAGNLDIHLALSSAMNDQAADADVSPINRIPPEVLGYIFTLTLQVITMTSTAVPFLGSRVYNKPWVLGSPWALGQVCGTWRTLAVSSPTLWTSIVVSTAMWPRELPLVQIQLERSGAAPLDLLIRFTSGQRFENSPIDFFMPKITRECGRWRSVHFDFDNSPGRSLDSLGALPLLRQVVFTGRSRHYFKNYDFFKVFAKAPRLCAITLSNPGQLSLRDIPLPWSQITTYKATYTDGLTHCKNLSVAANLVECDIDFDPGVAEQDRICHSGIVTLPCLRRLVITRNQFLDCLVAPSLQELHVHGKIERVLLFLHTSAFVLTRLTLFKCDAADTQVIHLLQNTPSLCALALDFLGPSIATNSLISALTLPVEALEGEILCPKLVSLSWGDRNDTMDRVAFVDMVESRWRVSRVNGRQLRFVGVYLGRRRLKASGMRMREFVEQGMDVLVLNARKGRPAMDRWREY</sequence>
<keyword evidence="2" id="KW-1185">Reference proteome</keyword>
<gene>
    <name evidence="1" type="ORF">DFH07DRAFT_794796</name>
</gene>
<comment type="caution">
    <text evidence="1">The sequence shown here is derived from an EMBL/GenBank/DDBJ whole genome shotgun (WGS) entry which is preliminary data.</text>
</comment>
<evidence type="ECO:0000313" key="1">
    <source>
        <dbReference type="EMBL" id="KAJ7779368.1"/>
    </source>
</evidence>
<dbReference type="AlphaFoldDB" id="A0AAD7K8H0"/>
<dbReference type="Proteomes" id="UP001215280">
    <property type="component" value="Unassembled WGS sequence"/>
</dbReference>
<reference evidence="1" key="1">
    <citation type="submission" date="2023-03" db="EMBL/GenBank/DDBJ databases">
        <title>Massive genome expansion in bonnet fungi (Mycena s.s.) driven by repeated elements and novel gene families across ecological guilds.</title>
        <authorList>
            <consortium name="Lawrence Berkeley National Laboratory"/>
            <person name="Harder C.B."/>
            <person name="Miyauchi S."/>
            <person name="Viragh M."/>
            <person name="Kuo A."/>
            <person name="Thoen E."/>
            <person name="Andreopoulos B."/>
            <person name="Lu D."/>
            <person name="Skrede I."/>
            <person name="Drula E."/>
            <person name="Henrissat B."/>
            <person name="Morin E."/>
            <person name="Kohler A."/>
            <person name="Barry K."/>
            <person name="LaButti K."/>
            <person name="Morin E."/>
            <person name="Salamov A."/>
            <person name="Lipzen A."/>
            <person name="Mereny Z."/>
            <person name="Hegedus B."/>
            <person name="Baldrian P."/>
            <person name="Stursova M."/>
            <person name="Weitz H."/>
            <person name="Taylor A."/>
            <person name="Grigoriev I.V."/>
            <person name="Nagy L.G."/>
            <person name="Martin F."/>
            <person name="Kauserud H."/>
        </authorList>
    </citation>
    <scope>NUCLEOTIDE SEQUENCE</scope>
    <source>
        <strain evidence="1">CBHHK188m</strain>
    </source>
</reference>
<dbReference type="SUPFAM" id="SSF52047">
    <property type="entry name" value="RNI-like"/>
    <property type="match status" value="1"/>
</dbReference>
<name>A0AAD7K8H0_9AGAR</name>
<dbReference type="EMBL" id="JARJLG010000007">
    <property type="protein sequence ID" value="KAJ7779368.1"/>
    <property type="molecule type" value="Genomic_DNA"/>
</dbReference>
<evidence type="ECO:0000313" key="2">
    <source>
        <dbReference type="Proteomes" id="UP001215280"/>
    </source>
</evidence>
<protein>
    <recommendedName>
        <fullName evidence="3">F-box domain-containing protein</fullName>
    </recommendedName>
</protein>
<organism evidence="1 2">
    <name type="scientific">Mycena maculata</name>
    <dbReference type="NCBI Taxonomy" id="230809"/>
    <lineage>
        <taxon>Eukaryota</taxon>
        <taxon>Fungi</taxon>
        <taxon>Dikarya</taxon>
        <taxon>Basidiomycota</taxon>
        <taxon>Agaricomycotina</taxon>
        <taxon>Agaricomycetes</taxon>
        <taxon>Agaricomycetidae</taxon>
        <taxon>Agaricales</taxon>
        <taxon>Marasmiineae</taxon>
        <taxon>Mycenaceae</taxon>
        <taxon>Mycena</taxon>
    </lineage>
</organism>
<proteinExistence type="predicted"/>
<evidence type="ECO:0008006" key="3">
    <source>
        <dbReference type="Google" id="ProtNLM"/>
    </source>
</evidence>